<dbReference type="EMBL" id="HG720733">
    <property type="protein sequence ID" value="CDJ59703.1"/>
    <property type="molecule type" value="Genomic_DNA"/>
</dbReference>
<evidence type="ECO:0000259" key="2">
    <source>
        <dbReference type="Pfam" id="PF14733"/>
    </source>
</evidence>
<feature type="compositionally biased region" description="Basic and acidic residues" evidence="1">
    <location>
        <begin position="16"/>
        <end position="28"/>
    </location>
</feature>
<name>U6M9I0_EIMMA</name>
<reference evidence="3" key="1">
    <citation type="submission" date="2013-10" db="EMBL/GenBank/DDBJ databases">
        <title>Genomic analysis of the causative agents of coccidiosis in chickens.</title>
        <authorList>
            <person name="Reid A.J."/>
            <person name="Blake D."/>
            <person name="Billington K."/>
            <person name="Browne H."/>
            <person name="Dunn M."/>
            <person name="Hung S."/>
            <person name="Kawahara F."/>
            <person name="Miranda-Saavedra D."/>
            <person name="Mourier T."/>
            <person name="Nagra H."/>
            <person name="Otto T.D."/>
            <person name="Rawlings N."/>
            <person name="Sanchez A."/>
            <person name="Sanders M."/>
            <person name="Subramaniam C."/>
            <person name="Tay Y."/>
            <person name="Dear P."/>
            <person name="Doerig C."/>
            <person name="Gruber A."/>
            <person name="Parkinson J."/>
            <person name="Shirley M."/>
            <person name="Wan K.L."/>
            <person name="Berriman M."/>
            <person name="Tomley F."/>
            <person name="Pain A."/>
        </authorList>
    </citation>
    <scope>NUCLEOTIDE SEQUENCE [LARGE SCALE GENOMIC DNA]</scope>
    <source>
        <strain evidence="3">Weybridge</strain>
    </source>
</reference>
<dbReference type="Pfam" id="PF14733">
    <property type="entry name" value="ACDC"/>
    <property type="match status" value="1"/>
</dbReference>
<feature type="region of interest" description="Disordered" evidence="1">
    <location>
        <begin position="1"/>
        <end position="34"/>
    </location>
</feature>
<evidence type="ECO:0000313" key="4">
    <source>
        <dbReference type="Proteomes" id="UP000030763"/>
    </source>
</evidence>
<dbReference type="Proteomes" id="UP000030763">
    <property type="component" value="Unassembled WGS sequence"/>
</dbReference>
<dbReference type="VEuPathDB" id="ToxoDB:EMWEY_00024260"/>
<protein>
    <recommendedName>
        <fullName evidence="2">AP2-coincident C-terminal domain-containing protein</fullName>
    </recommendedName>
</protein>
<reference evidence="3" key="2">
    <citation type="submission" date="2013-10" db="EMBL/GenBank/DDBJ databases">
        <authorList>
            <person name="Aslett M."/>
        </authorList>
    </citation>
    <scope>NUCLEOTIDE SEQUENCE [LARGE SCALE GENOMIC DNA]</scope>
    <source>
        <strain evidence="3">Weybridge</strain>
    </source>
</reference>
<gene>
    <name evidence="3" type="ORF">EMWEY_00024260</name>
</gene>
<accession>U6M9I0</accession>
<proteinExistence type="predicted"/>
<dbReference type="GeneID" id="25336412"/>
<organism evidence="3 4">
    <name type="scientific">Eimeria maxima</name>
    <name type="common">Coccidian parasite</name>
    <dbReference type="NCBI Taxonomy" id="5804"/>
    <lineage>
        <taxon>Eukaryota</taxon>
        <taxon>Sar</taxon>
        <taxon>Alveolata</taxon>
        <taxon>Apicomplexa</taxon>
        <taxon>Conoidasida</taxon>
        <taxon>Coccidia</taxon>
        <taxon>Eucoccidiorida</taxon>
        <taxon>Eimeriorina</taxon>
        <taxon>Eimeriidae</taxon>
        <taxon>Eimeria</taxon>
    </lineage>
</organism>
<feature type="domain" description="AP2-coincident C-terminal" evidence="2">
    <location>
        <begin position="141"/>
        <end position="230"/>
    </location>
</feature>
<dbReference type="OrthoDB" id="378365at2759"/>
<dbReference type="AlphaFoldDB" id="U6M9I0"/>
<evidence type="ECO:0000256" key="1">
    <source>
        <dbReference type="SAM" id="MobiDB-lite"/>
    </source>
</evidence>
<dbReference type="InterPro" id="IPR028078">
    <property type="entry name" value="ACDC"/>
</dbReference>
<evidence type="ECO:0000313" key="3">
    <source>
        <dbReference type="EMBL" id="CDJ59703.1"/>
    </source>
</evidence>
<keyword evidence="4" id="KW-1185">Reference proteome</keyword>
<dbReference type="RefSeq" id="XP_013336348.1">
    <property type="nucleotide sequence ID" value="XM_013480894.1"/>
</dbReference>
<sequence>MEKFRSQAKATTQANERLKKETFTHHDLSGGGEGTVGEVDSFGTHMAKETGVQDLWNKYVVEALQQKDKQKGCQFSTTDAALFTLDSGPLPAADNLMCSGTGWADEICETADASTNEEDAESKSPPCQEENDRGGVLKTHSETILSLGREAIRFLLCDLRTHCLSGLASGLSPRESIFHMSVLHQHALLVEKAEHCQSLEQYLTIFASCIKHMKLPSHLCQAEQRRLLKSVAALELPPGTSH</sequence>
<feature type="region of interest" description="Disordered" evidence="1">
    <location>
        <begin position="112"/>
        <end position="135"/>
    </location>
</feature>